<comment type="caution">
    <text evidence="2">The sequence shown here is derived from an EMBL/GenBank/DDBJ whole genome shotgun (WGS) entry which is preliminary data.</text>
</comment>
<evidence type="ECO:0000313" key="3">
    <source>
        <dbReference type="Proteomes" id="UP000295674"/>
    </source>
</evidence>
<organism evidence="2 3">
    <name type="scientific">Saccharopolyspora terrae</name>
    <dbReference type="NCBI Taxonomy" id="2530384"/>
    <lineage>
        <taxon>Bacteria</taxon>
        <taxon>Bacillati</taxon>
        <taxon>Actinomycetota</taxon>
        <taxon>Actinomycetes</taxon>
        <taxon>Pseudonocardiales</taxon>
        <taxon>Pseudonocardiaceae</taxon>
        <taxon>Saccharopolyspora</taxon>
    </lineage>
</organism>
<reference evidence="2 3" key="1">
    <citation type="submission" date="2019-03" db="EMBL/GenBank/DDBJ databases">
        <title>Draft genome sequences of novel Actinobacteria.</title>
        <authorList>
            <person name="Sahin N."/>
            <person name="Ay H."/>
            <person name="Saygin H."/>
        </authorList>
    </citation>
    <scope>NUCLEOTIDE SEQUENCE [LARGE SCALE GENOMIC DNA]</scope>
    <source>
        <strain evidence="2 3">16K309</strain>
    </source>
</reference>
<feature type="transmembrane region" description="Helical" evidence="1">
    <location>
        <begin position="45"/>
        <end position="63"/>
    </location>
</feature>
<accession>A0A4R4VU89</accession>
<keyword evidence="1" id="KW-1133">Transmembrane helix</keyword>
<protein>
    <submittedName>
        <fullName evidence="2">Uncharacterized protein</fullName>
    </submittedName>
</protein>
<dbReference type="AlphaFoldDB" id="A0A4R4VU89"/>
<dbReference type="EMBL" id="SMKS01000009">
    <property type="protein sequence ID" value="TDD07797.1"/>
    <property type="molecule type" value="Genomic_DNA"/>
</dbReference>
<keyword evidence="1" id="KW-0472">Membrane</keyword>
<evidence type="ECO:0000256" key="1">
    <source>
        <dbReference type="SAM" id="Phobius"/>
    </source>
</evidence>
<dbReference type="Proteomes" id="UP000295674">
    <property type="component" value="Unassembled WGS sequence"/>
</dbReference>
<keyword evidence="3" id="KW-1185">Reference proteome</keyword>
<evidence type="ECO:0000313" key="2">
    <source>
        <dbReference type="EMBL" id="TDD07797.1"/>
    </source>
</evidence>
<gene>
    <name evidence="2" type="ORF">E1181_08295</name>
</gene>
<sequence length="68" mass="7542">MREDATNLTGRPMRMSGKVKVLLWTTFTICVITNAAASFDERPPLVPLLLGLLTTACAVALFAQHRRR</sequence>
<name>A0A4R4VU89_9PSEU</name>
<dbReference type="RefSeq" id="WP_132673380.1">
    <property type="nucleotide sequence ID" value="NZ_SMKS01000009.1"/>
</dbReference>
<proteinExistence type="predicted"/>
<feature type="transmembrane region" description="Helical" evidence="1">
    <location>
        <begin position="21"/>
        <end position="39"/>
    </location>
</feature>
<keyword evidence="1" id="KW-0812">Transmembrane</keyword>